<organism evidence="3 4">
    <name type="scientific">Amycolatopsis xylanica</name>
    <dbReference type="NCBI Taxonomy" id="589385"/>
    <lineage>
        <taxon>Bacteria</taxon>
        <taxon>Bacillati</taxon>
        <taxon>Actinomycetota</taxon>
        <taxon>Actinomycetes</taxon>
        <taxon>Pseudonocardiales</taxon>
        <taxon>Pseudonocardiaceae</taxon>
        <taxon>Amycolatopsis</taxon>
    </lineage>
</organism>
<gene>
    <name evidence="3" type="ORF">SAMN05421504_105612</name>
</gene>
<dbReference type="RefSeq" id="WP_143047150.1">
    <property type="nucleotide sequence ID" value="NZ_FNON01000005.1"/>
</dbReference>
<dbReference type="SUPFAM" id="SSF141072">
    <property type="entry name" value="CalX-like"/>
    <property type="match status" value="1"/>
</dbReference>
<dbReference type="AlphaFoldDB" id="A0A1H3K0Q6"/>
<sequence length="279" mass="29700">MRAKVRALLGVLLMAAGGFASASVGQAEEPAPCPAATVSAQWQAQPEGSAPGPPRKYRIPVTVTAPAGCTANGTVRYRVVDGKAHGVFPEFSADNGSDYGADPSMPLMGELSWKGSLETQYVDVAVNQDFLPEQNEAFWLELFEPSGLVVAEDRVPNAVNDDDGKPPPDAVVVAPDGKICWKYCEVPVYGFGFGGAQAAANGSQTMTVHYRTVEGPGGPVGYVPVRDAVLTLRAGQPLTKAKVQLLPIDREVKFEIEFFEPAGGKLGMRRTVVTIKPWR</sequence>
<name>A0A1H3K0Q6_9PSEU</name>
<feature type="chain" id="PRO_5038521449" description="Calx-beta domain-containing protein" evidence="2">
    <location>
        <begin position="23"/>
        <end position="279"/>
    </location>
</feature>
<reference evidence="3 4" key="1">
    <citation type="submission" date="2016-10" db="EMBL/GenBank/DDBJ databases">
        <authorList>
            <person name="de Groot N.N."/>
        </authorList>
    </citation>
    <scope>NUCLEOTIDE SEQUENCE [LARGE SCALE GENOMIC DNA]</scope>
    <source>
        <strain evidence="3 4">CPCC 202699</strain>
    </source>
</reference>
<evidence type="ECO:0008006" key="5">
    <source>
        <dbReference type="Google" id="ProtNLM"/>
    </source>
</evidence>
<accession>A0A1H3K0Q6</accession>
<evidence type="ECO:0000256" key="1">
    <source>
        <dbReference type="SAM" id="MobiDB-lite"/>
    </source>
</evidence>
<proteinExistence type="predicted"/>
<protein>
    <recommendedName>
        <fullName evidence="5">Calx-beta domain-containing protein</fullName>
    </recommendedName>
</protein>
<dbReference type="Proteomes" id="UP000199515">
    <property type="component" value="Unassembled WGS sequence"/>
</dbReference>
<dbReference type="Gene3D" id="2.60.40.2030">
    <property type="match status" value="1"/>
</dbReference>
<dbReference type="EMBL" id="FNON01000005">
    <property type="protein sequence ID" value="SDY45756.1"/>
    <property type="molecule type" value="Genomic_DNA"/>
</dbReference>
<feature type="region of interest" description="Disordered" evidence="1">
    <location>
        <begin position="35"/>
        <end position="54"/>
    </location>
</feature>
<feature type="signal peptide" evidence="2">
    <location>
        <begin position="1"/>
        <end position="22"/>
    </location>
</feature>
<keyword evidence="2" id="KW-0732">Signal</keyword>
<evidence type="ECO:0000313" key="3">
    <source>
        <dbReference type="EMBL" id="SDY45756.1"/>
    </source>
</evidence>
<dbReference type="InterPro" id="IPR038081">
    <property type="entry name" value="CalX-like_sf"/>
</dbReference>
<evidence type="ECO:0000313" key="4">
    <source>
        <dbReference type="Proteomes" id="UP000199515"/>
    </source>
</evidence>
<dbReference type="STRING" id="589385.SAMN05421504_105612"/>
<evidence type="ECO:0000256" key="2">
    <source>
        <dbReference type="SAM" id="SignalP"/>
    </source>
</evidence>
<keyword evidence="4" id="KW-1185">Reference proteome</keyword>